<dbReference type="RefSeq" id="WP_096294339.1">
    <property type="nucleotide sequence ID" value="NZ_LT907782.1"/>
</dbReference>
<dbReference type="OrthoDB" id="8549999at2"/>
<evidence type="ECO:0000313" key="2">
    <source>
        <dbReference type="EMBL" id="SNX61150.1"/>
    </source>
</evidence>
<organism evidence="2 3">
    <name type="scientific">Nitrosomonas ureae</name>
    <dbReference type="NCBI Taxonomy" id="44577"/>
    <lineage>
        <taxon>Bacteria</taxon>
        <taxon>Pseudomonadati</taxon>
        <taxon>Pseudomonadota</taxon>
        <taxon>Betaproteobacteria</taxon>
        <taxon>Nitrosomonadales</taxon>
        <taxon>Nitrosomonadaceae</taxon>
        <taxon>Nitrosomonas</taxon>
    </lineage>
</organism>
<dbReference type="Proteomes" id="UP000242498">
    <property type="component" value="Chromosome I"/>
</dbReference>
<accession>A0A285C107</accession>
<dbReference type="AlphaFoldDB" id="A0A285C107"/>
<gene>
    <name evidence="2" type="ORF">SAMN06296273_2603</name>
</gene>
<feature type="compositionally biased region" description="Acidic residues" evidence="1">
    <location>
        <begin position="7"/>
        <end position="22"/>
    </location>
</feature>
<name>A0A285C107_9PROT</name>
<proteinExistence type="predicted"/>
<evidence type="ECO:0000256" key="1">
    <source>
        <dbReference type="SAM" id="MobiDB-lite"/>
    </source>
</evidence>
<evidence type="ECO:0000313" key="3">
    <source>
        <dbReference type="Proteomes" id="UP000242498"/>
    </source>
</evidence>
<feature type="region of interest" description="Disordered" evidence="1">
    <location>
        <begin position="1"/>
        <end position="22"/>
    </location>
</feature>
<protein>
    <submittedName>
        <fullName evidence="2">Uncharacterized protein</fullName>
    </submittedName>
</protein>
<dbReference type="EMBL" id="LT907782">
    <property type="protein sequence ID" value="SNX61150.1"/>
    <property type="molecule type" value="Genomic_DNA"/>
</dbReference>
<sequence>MIKELSFDDDDDEFYPANDLDGEEDAIANSKIPSSHLAQIIDEFETDKDDFEDNEFTTVRKDFADRDDNEDDITLDSLGLR</sequence>
<reference evidence="2 3" key="1">
    <citation type="submission" date="2017-08" db="EMBL/GenBank/DDBJ databases">
        <authorList>
            <person name="de Groot N.N."/>
        </authorList>
    </citation>
    <scope>NUCLEOTIDE SEQUENCE [LARGE SCALE GENOMIC DNA]</scope>
    <source>
        <strain evidence="2 3">Nm15</strain>
    </source>
</reference>